<evidence type="ECO:0000313" key="10">
    <source>
        <dbReference type="Proteomes" id="UP000515971"/>
    </source>
</evidence>
<dbReference type="GO" id="GO:0020037">
    <property type="term" value="F:heme binding"/>
    <property type="evidence" value="ECO:0007669"/>
    <property type="project" value="InterPro"/>
</dbReference>
<dbReference type="SUPFAM" id="SSF48264">
    <property type="entry name" value="Cytochrome P450"/>
    <property type="match status" value="1"/>
</dbReference>
<keyword evidence="6 8" id="KW-0503">Monooxygenase</keyword>
<dbReference type="InterPro" id="IPR017972">
    <property type="entry name" value="Cyt_P450_CS"/>
</dbReference>
<keyword evidence="4 8" id="KW-0560">Oxidoreductase</keyword>
<sequence length="448" mass="49771">MAERFVPPYPPRPAAPVPSWRGLYGERARTLVYGWSERAFSETYLFRKVLGWRVHIPLEPQAIQHVLLNNAANYEKPRLVKTLLAPVIGRGLLTSDGPLWRAQRQIVAASFNPPAVDALVPVFAAQAERRAKGWAGGVLDVAEEATTTTMQVITEALFSGDKRLTSRTALTHIAAALEGFSEARLQVLMGLPVFPVTLRGLRGLRGQAYLRRTLTQIVEERLRPGAPDDFVTGMIHALSEKYSRAEAVSLAVDNAATFYLAGHETTANSITWTLYLLSEQPDLQEAVAAEAQAALASGADARLPTRLPLLQSVVEESLRLYPAAPRFDREAIGEDEICGYRVRRGDFVSIWPWLLHRHRALWDDPDAFDPQRFTPDRKKGRHRFQYIPFGAGPRTCVGARFAIAEALTILAVWIARWSFGSVRRPVRLSGSVTLRPLGGMPLKMTPRS</sequence>
<dbReference type="PRINTS" id="PR00463">
    <property type="entry name" value="EP450I"/>
</dbReference>
<proteinExistence type="inferred from homology"/>
<comment type="similarity">
    <text evidence="1 8">Belongs to the cytochrome P450 family.</text>
</comment>
<dbReference type="EMBL" id="CP060718">
    <property type="protein sequence ID" value="QNN68056.1"/>
    <property type="molecule type" value="Genomic_DNA"/>
</dbReference>
<dbReference type="PROSITE" id="PS00086">
    <property type="entry name" value="CYTOCHROME_P450"/>
    <property type="match status" value="1"/>
</dbReference>
<evidence type="ECO:0000256" key="2">
    <source>
        <dbReference type="ARBA" id="ARBA00022617"/>
    </source>
</evidence>
<dbReference type="PRINTS" id="PR00385">
    <property type="entry name" value="P450"/>
</dbReference>
<evidence type="ECO:0000256" key="5">
    <source>
        <dbReference type="ARBA" id="ARBA00023004"/>
    </source>
</evidence>
<dbReference type="AlphaFoldDB" id="A0A7G9SJN1"/>
<dbReference type="InterPro" id="IPR001128">
    <property type="entry name" value="Cyt_P450"/>
</dbReference>
<evidence type="ECO:0000256" key="8">
    <source>
        <dbReference type="RuleBase" id="RU000461"/>
    </source>
</evidence>
<dbReference type="Proteomes" id="UP000515971">
    <property type="component" value="Chromosome"/>
</dbReference>
<keyword evidence="2 7" id="KW-0349">Heme</keyword>
<evidence type="ECO:0000313" key="9">
    <source>
        <dbReference type="EMBL" id="QNN68056.1"/>
    </source>
</evidence>
<dbReference type="GO" id="GO:0016705">
    <property type="term" value="F:oxidoreductase activity, acting on paired donors, with incorporation or reduction of molecular oxygen"/>
    <property type="evidence" value="ECO:0007669"/>
    <property type="project" value="InterPro"/>
</dbReference>
<evidence type="ECO:0000256" key="6">
    <source>
        <dbReference type="ARBA" id="ARBA00023033"/>
    </source>
</evidence>
<dbReference type="PANTHER" id="PTHR24291:SF50">
    <property type="entry name" value="BIFUNCTIONAL ALBAFLAVENONE MONOOXYGENASE_TERPENE SYNTHASE"/>
    <property type="match status" value="1"/>
</dbReference>
<dbReference type="KEGG" id="slut:H9L13_03910"/>
<dbReference type="GO" id="GO:0004497">
    <property type="term" value="F:monooxygenase activity"/>
    <property type="evidence" value="ECO:0007669"/>
    <property type="project" value="UniProtKB-KW"/>
</dbReference>
<keyword evidence="3 7" id="KW-0479">Metal-binding</keyword>
<keyword evidence="5 7" id="KW-0408">Iron</keyword>
<dbReference type="Gene3D" id="1.10.630.10">
    <property type="entry name" value="Cytochrome P450"/>
    <property type="match status" value="1"/>
</dbReference>
<protein>
    <submittedName>
        <fullName evidence="9">Cytochrome P450</fullName>
    </submittedName>
</protein>
<gene>
    <name evidence="9" type="ORF">H9L13_03910</name>
</gene>
<feature type="binding site" description="axial binding residue" evidence="7">
    <location>
        <position position="396"/>
    </location>
    <ligand>
        <name>heme</name>
        <dbReference type="ChEBI" id="CHEBI:30413"/>
    </ligand>
    <ligandPart>
        <name>Fe</name>
        <dbReference type="ChEBI" id="CHEBI:18248"/>
    </ligandPart>
</feature>
<dbReference type="GO" id="GO:0005506">
    <property type="term" value="F:iron ion binding"/>
    <property type="evidence" value="ECO:0007669"/>
    <property type="project" value="InterPro"/>
</dbReference>
<dbReference type="InterPro" id="IPR050196">
    <property type="entry name" value="Cytochrome_P450_Monoox"/>
</dbReference>
<accession>A0A7G9SJN1</accession>
<dbReference type="RefSeq" id="WP_187539214.1">
    <property type="nucleotide sequence ID" value="NZ_BAABJT010000001.1"/>
</dbReference>
<evidence type="ECO:0000256" key="1">
    <source>
        <dbReference type="ARBA" id="ARBA00010617"/>
    </source>
</evidence>
<evidence type="ECO:0000256" key="7">
    <source>
        <dbReference type="PIRSR" id="PIRSR602401-1"/>
    </source>
</evidence>
<dbReference type="Pfam" id="PF00067">
    <property type="entry name" value="p450"/>
    <property type="match status" value="1"/>
</dbReference>
<evidence type="ECO:0000256" key="3">
    <source>
        <dbReference type="ARBA" id="ARBA00022723"/>
    </source>
</evidence>
<comment type="cofactor">
    <cofactor evidence="7">
        <name>heme</name>
        <dbReference type="ChEBI" id="CHEBI:30413"/>
    </cofactor>
</comment>
<evidence type="ECO:0000256" key="4">
    <source>
        <dbReference type="ARBA" id="ARBA00023002"/>
    </source>
</evidence>
<organism evidence="9 10">
    <name type="scientific">Sphingomonas lutea</name>
    <dbReference type="NCBI Taxonomy" id="1045317"/>
    <lineage>
        <taxon>Bacteria</taxon>
        <taxon>Pseudomonadati</taxon>
        <taxon>Pseudomonadota</taxon>
        <taxon>Alphaproteobacteria</taxon>
        <taxon>Sphingomonadales</taxon>
        <taxon>Sphingomonadaceae</taxon>
        <taxon>Sphingomonas</taxon>
    </lineage>
</organism>
<keyword evidence="10" id="KW-1185">Reference proteome</keyword>
<dbReference type="InterPro" id="IPR002401">
    <property type="entry name" value="Cyt_P450_E_grp-I"/>
</dbReference>
<name>A0A7G9SJN1_9SPHN</name>
<dbReference type="PANTHER" id="PTHR24291">
    <property type="entry name" value="CYTOCHROME P450 FAMILY 4"/>
    <property type="match status" value="1"/>
</dbReference>
<reference evidence="9 10" key="1">
    <citation type="submission" date="2020-08" db="EMBL/GenBank/DDBJ databases">
        <title>Genome sequence of Sphingomonas lutea KCTC 23642T.</title>
        <authorList>
            <person name="Hyun D.-W."/>
            <person name="Bae J.-W."/>
        </authorList>
    </citation>
    <scope>NUCLEOTIDE SEQUENCE [LARGE SCALE GENOMIC DNA]</scope>
    <source>
        <strain evidence="9 10">KCTC 23642</strain>
    </source>
</reference>
<dbReference type="InterPro" id="IPR036396">
    <property type="entry name" value="Cyt_P450_sf"/>
</dbReference>